<evidence type="ECO:0000313" key="11">
    <source>
        <dbReference type="EMBL" id="KAK4709638.1"/>
    </source>
</evidence>
<feature type="transmembrane region" description="Helical" evidence="9">
    <location>
        <begin position="157"/>
        <end position="177"/>
    </location>
</feature>
<protein>
    <recommendedName>
        <fullName evidence="10">Major facilitator superfamily (MFS) profile domain-containing protein</fullName>
    </recommendedName>
</protein>
<keyword evidence="3" id="KW-0813">Transport</keyword>
<feature type="transmembrane region" description="Helical" evidence="9">
    <location>
        <begin position="398"/>
        <end position="417"/>
    </location>
</feature>
<dbReference type="Pfam" id="PF00083">
    <property type="entry name" value="Sugar_tr"/>
    <property type="match status" value="1"/>
</dbReference>
<dbReference type="GO" id="GO:0016020">
    <property type="term" value="C:membrane"/>
    <property type="evidence" value="ECO:0007669"/>
    <property type="project" value="UniProtKB-SubCell"/>
</dbReference>
<accession>A0AAV9K8X5</accession>
<dbReference type="FunFam" id="1.20.1250.20:FF:000043">
    <property type="entry name" value="sugar transporter ERD6-like 6"/>
    <property type="match status" value="1"/>
</dbReference>
<dbReference type="PRINTS" id="PR00171">
    <property type="entry name" value="SUGRTRNSPORT"/>
</dbReference>
<keyword evidence="7 9" id="KW-0472">Membrane</keyword>
<dbReference type="InterPro" id="IPR003663">
    <property type="entry name" value="Sugar/inositol_transpt"/>
</dbReference>
<dbReference type="PROSITE" id="PS50850">
    <property type="entry name" value="MFS"/>
    <property type="match status" value="1"/>
</dbReference>
<feature type="transmembrane region" description="Helical" evidence="9">
    <location>
        <begin position="97"/>
        <end position="121"/>
    </location>
</feature>
<evidence type="ECO:0000259" key="10">
    <source>
        <dbReference type="PROSITE" id="PS50850"/>
    </source>
</evidence>
<feature type="transmembrane region" description="Helical" evidence="9">
    <location>
        <begin position="65"/>
        <end position="85"/>
    </location>
</feature>
<comment type="similarity">
    <text evidence="2">Belongs to the major facilitator superfamily. Sugar transporter (TC 2.A.1.1) family.</text>
</comment>
<dbReference type="SUPFAM" id="SSF103473">
    <property type="entry name" value="MFS general substrate transporter"/>
    <property type="match status" value="1"/>
</dbReference>
<dbReference type="InterPro" id="IPR036259">
    <property type="entry name" value="MFS_trans_sf"/>
</dbReference>
<feature type="transmembrane region" description="Helical" evidence="9">
    <location>
        <begin position="299"/>
        <end position="320"/>
    </location>
</feature>
<evidence type="ECO:0000256" key="6">
    <source>
        <dbReference type="ARBA" id="ARBA00022989"/>
    </source>
</evidence>
<dbReference type="PANTHER" id="PTHR48021:SF29">
    <property type="entry name" value="MAJOR FACILITATOR SUPERFAMILY (MFS) PROFILE DOMAIN-CONTAINING PROTEIN"/>
    <property type="match status" value="1"/>
</dbReference>
<organism evidence="11 12">
    <name type="scientific">Solanum pinnatisectum</name>
    <name type="common">tansyleaf nightshade</name>
    <dbReference type="NCBI Taxonomy" id="50273"/>
    <lineage>
        <taxon>Eukaryota</taxon>
        <taxon>Viridiplantae</taxon>
        <taxon>Streptophyta</taxon>
        <taxon>Embryophyta</taxon>
        <taxon>Tracheophyta</taxon>
        <taxon>Spermatophyta</taxon>
        <taxon>Magnoliopsida</taxon>
        <taxon>eudicotyledons</taxon>
        <taxon>Gunneridae</taxon>
        <taxon>Pentapetalae</taxon>
        <taxon>asterids</taxon>
        <taxon>lamiids</taxon>
        <taxon>Solanales</taxon>
        <taxon>Solanaceae</taxon>
        <taxon>Solanoideae</taxon>
        <taxon>Solaneae</taxon>
        <taxon>Solanum</taxon>
    </lineage>
</organism>
<feature type="transmembrane region" description="Helical" evidence="9">
    <location>
        <begin position="327"/>
        <end position="349"/>
    </location>
</feature>
<dbReference type="InterPro" id="IPR044775">
    <property type="entry name" value="MFS_ERD6/Tret1-like"/>
</dbReference>
<keyword evidence="4" id="KW-0762">Sugar transport</keyword>
<keyword evidence="12" id="KW-1185">Reference proteome</keyword>
<evidence type="ECO:0000256" key="5">
    <source>
        <dbReference type="ARBA" id="ARBA00022692"/>
    </source>
</evidence>
<dbReference type="Gene3D" id="1.20.1250.20">
    <property type="entry name" value="MFS general substrate transporter like domains"/>
    <property type="match status" value="1"/>
</dbReference>
<dbReference type="InterPro" id="IPR020846">
    <property type="entry name" value="MFS_dom"/>
</dbReference>
<feature type="domain" description="Major facilitator superfamily (MFS) profile" evidence="10">
    <location>
        <begin position="32"/>
        <end position="451"/>
    </location>
</feature>
<dbReference type="InterPro" id="IPR050549">
    <property type="entry name" value="MFS_Trehalose_Transporter"/>
</dbReference>
<dbReference type="PANTHER" id="PTHR48021">
    <property type="match status" value="1"/>
</dbReference>
<dbReference type="InterPro" id="IPR005829">
    <property type="entry name" value="Sugar_transporter_CS"/>
</dbReference>
<evidence type="ECO:0000256" key="7">
    <source>
        <dbReference type="ARBA" id="ARBA00023136"/>
    </source>
</evidence>
<dbReference type="CDD" id="cd17358">
    <property type="entry name" value="MFS_GLUT6_8_Class3_like"/>
    <property type="match status" value="1"/>
</dbReference>
<feature type="transmembrane region" description="Helical" evidence="9">
    <location>
        <begin position="127"/>
        <end position="145"/>
    </location>
</feature>
<reference evidence="11 12" key="1">
    <citation type="submission" date="2023-10" db="EMBL/GenBank/DDBJ databases">
        <title>Genome-Wide Identification Analysis in wild type Solanum Pinnatisectum Reveals Some Genes Defensing Phytophthora Infestans.</title>
        <authorList>
            <person name="Sun C."/>
        </authorList>
    </citation>
    <scope>NUCLEOTIDE SEQUENCE [LARGE SCALE GENOMIC DNA]</scope>
    <source>
        <strain evidence="11">LQN</strain>
        <tissue evidence="11">Leaf</tissue>
    </source>
</reference>
<dbReference type="PROSITE" id="PS00217">
    <property type="entry name" value="SUGAR_TRANSPORT_2"/>
    <property type="match status" value="1"/>
</dbReference>
<evidence type="ECO:0000256" key="3">
    <source>
        <dbReference type="ARBA" id="ARBA00022448"/>
    </source>
</evidence>
<evidence type="ECO:0000256" key="9">
    <source>
        <dbReference type="SAM" id="Phobius"/>
    </source>
</evidence>
<feature type="transmembrane region" description="Helical" evidence="9">
    <location>
        <begin position="261"/>
        <end position="279"/>
    </location>
</feature>
<comment type="similarity">
    <text evidence="8">Belongs to the major facilitator superfamily. Phosphate:H(+) symporter (TC 2.A.1.9) family.</text>
</comment>
<feature type="transmembrane region" description="Helical" evidence="9">
    <location>
        <begin position="423"/>
        <end position="444"/>
    </location>
</feature>
<feature type="transmembrane region" description="Helical" evidence="9">
    <location>
        <begin position="361"/>
        <end position="386"/>
    </location>
</feature>
<sequence length="466" mass="50309">MDKLKSESSKLLCGSSSKVETTTPITFVLLLSTFAAACGSIAYGFAVGYSSPAEAGIMDDLGLSLANYSAFSSILTLGGAIGALISGRVAESVGRRVTMWLLELCFIIGWLSIIFAKNIWWLNAGRLLMGIGAGLHCYVAPIYVAEITPKNIRGGSTAAVTFSVSCAFSMMLFAGNFFTWRKLAVIGSIPCFIHVVCIFFIPESPRWLAKVDKGKEVEASLLCLRGDNYDVSQEADEIKDYTETSQKLTEFRFLDLFNLKYAHSLIVGVGLMLLVQFGGTDGISSFAGSIFKAAGCSTGFASTMMAMIQLPFAASSVLLMDNTGRRPLLMVTATGACLGSFLVGLGFLFQDYQQSKELTATLVFSGILVYSACFSAGMGGTPWVIMSEIFPINIKGQGGTLVTLANWFSSWIVTYSFNFIFQWSSVGVFFVFAIFCASIVFFVAKLVPETKGRTLEEIQASMTLLQ</sequence>
<evidence type="ECO:0000313" key="12">
    <source>
        <dbReference type="Proteomes" id="UP001311915"/>
    </source>
</evidence>
<evidence type="ECO:0000256" key="4">
    <source>
        <dbReference type="ARBA" id="ARBA00022597"/>
    </source>
</evidence>
<comment type="subcellular location">
    <subcellularLocation>
        <location evidence="1">Membrane</location>
        <topology evidence="1">Multi-pass membrane protein</topology>
    </subcellularLocation>
</comment>
<name>A0AAV9K8X5_9SOLN</name>
<dbReference type="Proteomes" id="UP001311915">
    <property type="component" value="Unassembled WGS sequence"/>
</dbReference>
<evidence type="ECO:0000256" key="1">
    <source>
        <dbReference type="ARBA" id="ARBA00004141"/>
    </source>
</evidence>
<comment type="caution">
    <text evidence="11">The sequence shown here is derived from an EMBL/GenBank/DDBJ whole genome shotgun (WGS) entry which is preliminary data.</text>
</comment>
<keyword evidence="6 9" id="KW-1133">Transmembrane helix</keyword>
<dbReference type="GO" id="GO:0051119">
    <property type="term" value="F:sugar transmembrane transporter activity"/>
    <property type="evidence" value="ECO:0007669"/>
    <property type="project" value="InterPro"/>
</dbReference>
<feature type="transmembrane region" description="Helical" evidence="9">
    <location>
        <begin position="183"/>
        <end position="201"/>
    </location>
</feature>
<gene>
    <name evidence="11" type="ORF">R3W88_004151</name>
</gene>
<dbReference type="AlphaFoldDB" id="A0AAV9K8X5"/>
<feature type="transmembrane region" description="Helical" evidence="9">
    <location>
        <begin position="21"/>
        <end position="45"/>
    </location>
</feature>
<dbReference type="InterPro" id="IPR005828">
    <property type="entry name" value="MFS_sugar_transport-like"/>
</dbReference>
<keyword evidence="5 9" id="KW-0812">Transmembrane</keyword>
<evidence type="ECO:0000256" key="2">
    <source>
        <dbReference type="ARBA" id="ARBA00010992"/>
    </source>
</evidence>
<evidence type="ECO:0000256" key="8">
    <source>
        <dbReference type="ARBA" id="ARBA00044504"/>
    </source>
</evidence>
<dbReference type="EMBL" id="JAWPEI010000011">
    <property type="protein sequence ID" value="KAK4709638.1"/>
    <property type="molecule type" value="Genomic_DNA"/>
</dbReference>
<proteinExistence type="inferred from homology"/>